<dbReference type="InterPro" id="IPR028889">
    <property type="entry name" value="USP"/>
</dbReference>
<dbReference type="PANTHER" id="PTHR21646">
    <property type="entry name" value="UBIQUITIN CARBOXYL-TERMINAL HYDROLASE"/>
    <property type="match status" value="1"/>
</dbReference>
<dbReference type="PROSITE" id="PS50206">
    <property type="entry name" value="RHODANESE_3"/>
    <property type="match status" value="1"/>
</dbReference>
<dbReference type="SUPFAM" id="SSF140856">
    <property type="entry name" value="USP8 N-terminal domain-like"/>
    <property type="match status" value="1"/>
</dbReference>
<evidence type="ECO:0000256" key="1">
    <source>
        <dbReference type="ARBA" id="ARBA00000707"/>
    </source>
</evidence>
<gene>
    <name evidence="7" type="ORF">CEUTPL_LOCUS9040</name>
</gene>
<feature type="compositionally biased region" description="Acidic residues" evidence="4">
    <location>
        <begin position="313"/>
        <end position="330"/>
    </location>
</feature>
<dbReference type="InterPro" id="IPR001763">
    <property type="entry name" value="Rhodanese-like_dom"/>
</dbReference>
<dbReference type="EMBL" id="OU892280">
    <property type="protein sequence ID" value="CAG9768504.1"/>
    <property type="molecule type" value="Genomic_DNA"/>
</dbReference>
<dbReference type="SUPFAM" id="SSF54001">
    <property type="entry name" value="Cysteine proteinases"/>
    <property type="match status" value="1"/>
</dbReference>
<evidence type="ECO:0000256" key="3">
    <source>
        <dbReference type="ARBA" id="ARBA00012759"/>
    </source>
</evidence>
<feature type="region of interest" description="Disordered" evidence="4">
    <location>
        <begin position="313"/>
        <end position="333"/>
    </location>
</feature>
<dbReference type="PROSITE" id="PS50235">
    <property type="entry name" value="USP_3"/>
    <property type="match status" value="1"/>
</dbReference>
<dbReference type="PANTHER" id="PTHR21646:SF46">
    <property type="entry name" value="UBIQUITIN CARBOXYL-TERMINAL HYDROLASE"/>
    <property type="match status" value="1"/>
</dbReference>
<evidence type="ECO:0000259" key="5">
    <source>
        <dbReference type="PROSITE" id="PS50206"/>
    </source>
</evidence>
<dbReference type="Proteomes" id="UP001152799">
    <property type="component" value="Chromosome 4"/>
</dbReference>
<protein>
    <recommendedName>
        <fullName evidence="3">ubiquitinyl hydrolase 1</fullName>
        <ecNumber evidence="3">3.4.19.12</ecNumber>
    </recommendedName>
</protein>
<reference evidence="7" key="1">
    <citation type="submission" date="2022-01" db="EMBL/GenBank/DDBJ databases">
        <authorList>
            <person name="King R."/>
        </authorList>
    </citation>
    <scope>NUCLEOTIDE SEQUENCE</scope>
</reference>
<dbReference type="PROSITE" id="PS00973">
    <property type="entry name" value="USP_2"/>
    <property type="match status" value="1"/>
</dbReference>
<feature type="compositionally biased region" description="Basic and acidic residues" evidence="4">
    <location>
        <begin position="407"/>
        <end position="417"/>
    </location>
</feature>
<proteinExistence type="inferred from homology"/>
<evidence type="ECO:0000259" key="6">
    <source>
        <dbReference type="PROSITE" id="PS50235"/>
    </source>
</evidence>
<dbReference type="AlphaFoldDB" id="A0A9N9MT09"/>
<sequence>MEGITELHIANNIKDLNKLAYPEKLGKNPKSLEKAMKNLYQEIIRETSDQEKCYIHCLRYLYCINTLCRIADGNYVNAIYAHEIARVSDRLEELRPELLKRYQLEQLSVKKAVSNKKIFNKDLELKLNVTKKLFPDKSISVKDLFEAIHENANILIVDIRPANEYAESKIKFENIINISEELIGAGLSANVLGQKLKDETQKLWDKRDTFDAIVFLDWNSNCDNMTFSKLKYIIDSVVEWDLLRSYKQHPVVLNGGFKEFLDSYPGTVTNVHINFIRNNEDIDELLELDSISYPEPDQNVPIMPLKMHSIEELEESTSMESDKDVDDDTSEAPILPQFNKDEFAADVDDKPFISEIRRTIEEEKNRLLLEAREKKKKELISYDNKNTIFEEHEDKPEVPAKSIPPPIRRETKPKKSETPTAGYCGLKNIRNTCYMNTVLQCLKCIPIIRRMMHSDLSNRITRRDPRIITEFVKVIQSLCEGAENDRKVFRPTAFYEAVSRLDPLYSKGNHEDCMEFFIFLFNQLHDDCAFDLRRQTGVMLERTKSWYTHLQGRTSFWVDLFYHQFKCTKTCLVCKATVDSYETDNSFMLPVPHDPGVRSVQLKHLISNYLQDNQILDYKCSKCKNLGVINTKEITLAPEILVLILKRYFRDEYQEIKKNSVPVEFDFQFKFGNSLYKLFSIAEHKGTMNHGHYIAHGLIDKSTWVEFNDERATKYYGDWSDVSEHACAFFYCKDKS</sequence>
<dbReference type="InterPro" id="IPR050185">
    <property type="entry name" value="Ub_carboxyl-term_hydrolase"/>
</dbReference>
<dbReference type="Pfam" id="PF00443">
    <property type="entry name" value="UCH"/>
    <property type="match status" value="1"/>
</dbReference>
<comment type="similarity">
    <text evidence="2">Belongs to the peptidase C19 family.</text>
</comment>
<dbReference type="OrthoDB" id="6686792at2759"/>
<dbReference type="SMART" id="SM00450">
    <property type="entry name" value="RHOD"/>
    <property type="match status" value="1"/>
</dbReference>
<dbReference type="GO" id="GO:0016579">
    <property type="term" value="P:protein deubiquitination"/>
    <property type="evidence" value="ECO:0007669"/>
    <property type="project" value="InterPro"/>
</dbReference>
<dbReference type="InterPro" id="IPR015063">
    <property type="entry name" value="USP8_dimer"/>
</dbReference>
<evidence type="ECO:0000313" key="7">
    <source>
        <dbReference type="EMBL" id="CAG9768504.1"/>
    </source>
</evidence>
<evidence type="ECO:0000313" key="8">
    <source>
        <dbReference type="Proteomes" id="UP001152799"/>
    </source>
</evidence>
<dbReference type="InterPro" id="IPR018200">
    <property type="entry name" value="USP_CS"/>
</dbReference>
<dbReference type="InterPro" id="IPR038765">
    <property type="entry name" value="Papain-like_cys_pep_sf"/>
</dbReference>
<feature type="domain" description="USP" evidence="6">
    <location>
        <begin position="424"/>
        <end position="734"/>
    </location>
</feature>
<dbReference type="Gene3D" id="1.20.58.80">
    <property type="entry name" value="Phosphotransferase system, lactose/cellobiose-type IIA subunit"/>
    <property type="match status" value="1"/>
</dbReference>
<dbReference type="CDD" id="cd02257">
    <property type="entry name" value="Peptidase_C19"/>
    <property type="match status" value="1"/>
</dbReference>
<dbReference type="InterPro" id="IPR036873">
    <property type="entry name" value="Rhodanese-like_dom_sf"/>
</dbReference>
<evidence type="ECO:0000256" key="2">
    <source>
        <dbReference type="ARBA" id="ARBA00009085"/>
    </source>
</evidence>
<feature type="domain" description="Rhodanese" evidence="5">
    <location>
        <begin position="150"/>
        <end position="269"/>
    </location>
</feature>
<evidence type="ECO:0000256" key="4">
    <source>
        <dbReference type="SAM" id="MobiDB-lite"/>
    </source>
</evidence>
<dbReference type="EC" id="3.4.19.12" evidence="3"/>
<dbReference type="GO" id="GO:0004843">
    <property type="term" value="F:cysteine-type deubiquitinase activity"/>
    <property type="evidence" value="ECO:0007669"/>
    <property type="project" value="UniProtKB-EC"/>
</dbReference>
<keyword evidence="8" id="KW-1185">Reference proteome</keyword>
<comment type="catalytic activity">
    <reaction evidence="1">
        <text>Thiol-dependent hydrolysis of ester, thioester, amide, peptide and isopeptide bonds formed by the C-terminal Gly of ubiquitin (a 76-residue protein attached to proteins as an intracellular targeting signal).</text>
        <dbReference type="EC" id="3.4.19.12"/>
    </reaction>
</comment>
<dbReference type="Gene3D" id="3.40.250.10">
    <property type="entry name" value="Rhodanese-like domain"/>
    <property type="match status" value="1"/>
</dbReference>
<accession>A0A9N9MT09</accession>
<name>A0A9N9MT09_9CUCU</name>
<dbReference type="Pfam" id="PF08969">
    <property type="entry name" value="USP8_dimer"/>
    <property type="match status" value="1"/>
</dbReference>
<dbReference type="Gene3D" id="3.90.70.10">
    <property type="entry name" value="Cysteine proteinases"/>
    <property type="match status" value="1"/>
</dbReference>
<dbReference type="InterPro" id="IPR001394">
    <property type="entry name" value="Peptidase_C19_UCH"/>
</dbReference>
<dbReference type="SUPFAM" id="SSF52821">
    <property type="entry name" value="Rhodanese/Cell cycle control phosphatase"/>
    <property type="match status" value="1"/>
</dbReference>
<feature type="region of interest" description="Disordered" evidence="4">
    <location>
        <begin position="395"/>
        <end position="419"/>
    </location>
</feature>
<organism evidence="7 8">
    <name type="scientific">Ceutorhynchus assimilis</name>
    <name type="common">cabbage seed weevil</name>
    <dbReference type="NCBI Taxonomy" id="467358"/>
    <lineage>
        <taxon>Eukaryota</taxon>
        <taxon>Metazoa</taxon>
        <taxon>Ecdysozoa</taxon>
        <taxon>Arthropoda</taxon>
        <taxon>Hexapoda</taxon>
        <taxon>Insecta</taxon>
        <taxon>Pterygota</taxon>
        <taxon>Neoptera</taxon>
        <taxon>Endopterygota</taxon>
        <taxon>Coleoptera</taxon>
        <taxon>Polyphaga</taxon>
        <taxon>Cucujiformia</taxon>
        <taxon>Curculionidae</taxon>
        <taxon>Ceutorhynchinae</taxon>
        <taxon>Ceutorhynchus</taxon>
    </lineage>
</organism>
<dbReference type="Pfam" id="PF00581">
    <property type="entry name" value="Rhodanese"/>
    <property type="match status" value="1"/>
</dbReference>